<dbReference type="Pfam" id="PF00892">
    <property type="entry name" value="EamA"/>
    <property type="match status" value="1"/>
</dbReference>
<feature type="transmembrane region" description="Helical" evidence="1">
    <location>
        <begin position="272"/>
        <end position="291"/>
    </location>
</feature>
<protein>
    <recommendedName>
        <fullName evidence="2">EamA domain-containing protein</fullName>
    </recommendedName>
</protein>
<evidence type="ECO:0000259" key="2">
    <source>
        <dbReference type="Pfam" id="PF00892"/>
    </source>
</evidence>
<feature type="transmembrane region" description="Helical" evidence="1">
    <location>
        <begin position="6"/>
        <end position="23"/>
    </location>
</feature>
<proteinExistence type="predicted"/>
<gene>
    <name evidence="3" type="ORF">A3H71_01960</name>
</gene>
<reference evidence="3 4" key="1">
    <citation type="journal article" date="2016" name="Nat. Commun.">
        <title>Thousands of microbial genomes shed light on interconnected biogeochemical processes in an aquifer system.</title>
        <authorList>
            <person name="Anantharaman K."/>
            <person name="Brown C.T."/>
            <person name="Hug L.A."/>
            <person name="Sharon I."/>
            <person name="Castelle C.J."/>
            <person name="Probst A.J."/>
            <person name="Thomas B.C."/>
            <person name="Singh A."/>
            <person name="Wilkins M.J."/>
            <person name="Karaoz U."/>
            <person name="Brodie E.L."/>
            <person name="Williams K.H."/>
            <person name="Hubbard S.S."/>
            <person name="Banfield J.F."/>
        </authorList>
    </citation>
    <scope>NUCLEOTIDE SEQUENCE [LARGE SCALE GENOMIC DNA]</scope>
</reference>
<keyword evidence="1" id="KW-0472">Membrane</keyword>
<dbReference type="InterPro" id="IPR037185">
    <property type="entry name" value="EmrE-like"/>
</dbReference>
<dbReference type="Proteomes" id="UP000179052">
    <property type="component" value="Unassembled WGS sequence"/>
</dbReference>
<evidence type="ECO:0000313" key="3">
    <source>
        <dbReference type="EMBL" id="OHA09924.1"/>
    </source>
</evidence>
<feature type="transmembrane region" description="Helical" evidence="1">
    <location>
        <begin position="249"/>
        <end position="265"/>
    </location>
</feature>
<feature type="domain" description="EamA" evidence="2">
    <location>
        <begin position="6"/>
        <end position="136"/>
    </location>
</feature>
<feature type="transmembrane region" description="Helical" evidence="1">
    <location>
        <begin position="148"/>
        <end position="170"/>
    </location>
</feature>
<keyword evidence="1" id="KW-1133">Transmembrane helix</keyword>
<feature type="transmembrane region" description="Helical" evidence="1">
    <location>
        <begin position="176"/>
        <end position="195"/>
    </location>
</feature>
<feature type="transmembrane region" description="Helical" evidence="1">
    <location>
        <begin position="63"/>
        <end position="83"/>
    </location>
</feature>
<dbReference type="InterPro" id="IPR000620">
    <property type="entry name" value="EamA_dom"/>
</dbReference>
<dbReference type="STRING" id="1802283.A3H71_01960"/>
<keyword evidence="1" id="KW-0812">Transmembrane</keyword>
<dbReference type="Gene3D" id="3.20.20.80">
    <property type="entry name" value="Glycosidases"/>
    <property type="match status" value="1"/>
</dbReference>
<dbReference type="AlphaFoldDB" id="A0A1G2LEF8"/>
<accession>A0A1G2LEF8</accession>
<dbReference type="SUPFAM" id="SSF51445">
    <property type="entry name" value="(Trans)glycosidases"/>
    <property type="match status" value="1"/>
</dbReference>
<feature type="transmembrane region" description="Helical" evidence="1">
    <location>
        <begin position="216"/>
        <end position="237"/>
    </location>
</feature>
<sequence length="613" mass="70052">MINIPWLPIAIAAQFILGSAAVFDKLLLKKRSIDALSYTFWFGFLGLFSLFLLPFGFQRTPVTIIAIGLVAGALFVLAGFFQFRVLEKIEASETLPLIGSLSPVFTLIFSWYILGTHLGLFDVIGFIFLIVTGYLLFLAERHEISRGILFSIALSSIFLAASHVGVKLVFNETNFIMGFFWAKMGGVLVVLLMLASAKLRRNLLRSAEHTAAGNKVLYFANRLYSSAGSILVSAAIFLSEPALVDATQNIRYIVIFLFAWLLLHERFRGRILAFKLVAVVLISFGLGWLTLGEYVRILPPANPDRPIVWGTTFSKYFANEMGLDWRAAYKAIINDLKPKKIRLIANWNAIEREQNLYDFADLDWQVGEAAKNHIPIILVVGEKAPRWPECYIPDWASSMSSEEKNLELNSYIREVILRYRDSPAIEMWQVENEPFLNFGECRRRTVEEMQSEIAVVKAIDSRLVLITDGGELGLWKPAANLGDVFGTTMYRRVYPKIIGPIFGLIDYPITPNYFRLKETVIRQFTNKPDQQYIVIELQGEPWSPKYLNITPIDWQLKNFSPQYFSETIDFAKATGFETYYLWGAEWWYWMKEEQGHSEYWDIARGLFAQPSQK</sequence>
<organism evidence="3 4">
    <name type="scientific">Candidatus Sungbacteria bacterium RIFCSPLOWO2_02_FULL_48_13b</name>
    <dbReference type="NCBI Taxonomy" id="1802283"/>
    <lineage>
        <taxon>Bacteria</taxon>
        <taxon>Candidatus Sungiibacteriota</taxon>
    </lineage>
</organism>
<feature type="transmembrane region" description="Helical" evidence="1">
    <location>
        <begin position="35"/>
        <end position="57"/>
    </location>
</feature>
<dbReference type="EMBL" id="MHQV01000046">
    <property type="protein sequence ID" value="OHA09924.1"/>
    <property type="molecule type" value="Genomic_DNA"/>
</dbReference>
<comment type="caution">
    <text evidence="3">The sequence shown here is derived from an EMBL/GenBank/DDBJ whole genome shotgun (WGS) entry which is preliminary data.</text>
</comment>
<dbReference type="GO" id="GO:0016020">
    <property type="term" value="C:membrane"/>
    <property type="evidence" value="ECO:0007669"/>
    <property type="project" value="InterPro"/>
</dbReference>
<evidence type="ECO:0000256" key="1">
    <source>
        <dbReference type="SAM" id="Phobius"/>
    </source>
</evidence>
<name>A0A1G2LEF8_9BACT</name>
<evidence type="ECO:0000313" key="4">
    <source>
        <dbReference type="Proteomes" id="UP000179052"/>
    </source>
</evidence>
<dbReference type="InterPro" id="IPR017853">
    <property type="entry name" value="GH"/>
</dbReference>
<dbReference type="SUPFAM" id="SSF103481">
    <property type="entry name" value="Multidrug resistance efflux transporter EmrE"/>
    <property type="match status" value="1"/>
</dbReference>
<feature type="transmembrane region" description="Helical" evidence="1">
    <location>
        <begin position="120"/>
        <end position="139"/>
    </location>
</feature>
<feature type="transmembrane region" description="Helical" evidence="1">
    <location>
        <begin position="95"/>
        <end position="114"/>
    </location>
</feature>